<gene>
    <name evidence="1" type="ORF">EDC29_101184</name>
</gene>
<accession>A0A4R4AK30</accession>
<proteinExistence type="predicted"/>
<evidence type="ECO:0000313" key="2">
    <source>
        <dbReference type="Proteomes" id="UP000295247"/>
    </source>
</evidence>
<protein>
    <submittedName>
        <fullName evidence="1">DUF2939 family protein</fullName>
    </submittedName>
</protein>
<dbReference type="RefSeq" id="WP_165913403.1">
    <property type="nucleotide sequence ID" value="NZ_NRRH01000002.1"/>
</dbReference>
<dbReference type="Pfam" id="PF11159">
    <property type="entry name" value="DUF2939"/>
    <property type="match status" value="1"/>
</dbReference>
<dbReference type="EMBL" id="SMDC01000001">
    <property type="protein sequence ID" value="TCW39768.1"/>
    <property type="molecule type" value="Genomic_DNA"/>
</dbReference>
<dbReference type="Proteomes" id="UP000295247">
    <property type="component" value="Unassembled WGS sequence"/>
</dbReference>
<organism evidence="1 2">
    <name type="scientific">Marichromatium gracile</name>
    <name type="common">Chromatium gracile</name>
    <dbReference type="NCBI Taxonomy" id="1048"/>
    <lineage>
        <taxon>Bacteria</taxon>
        <taxon>Pseudomonadati</taxon>
        <taxon>Pseudomonadota</taxon>
        <taxon>Gammaproteobacteria</taxon>
        <taxon>Chromatiales</taxon>
        <taxon>Chromatiaceae</taxon>
        <taxon>Marichromatium</taxon>
    </lineage>
</organism>
<dbReference type="InterPro" id="IPR021330">
    <property type="entry name" value="DUF2939"/>
</dbReference>
<evidence type="ECO:0000313" key="1">
    <source>
        <dbReference type="EMBL" id="TCW39768.1"/>
    </source>
</evidence>
<reference evidence="1 2" key="1">
    <citation type="submission" date="2019-03" db="EMBL/GenBank/DDBJ databases">
        <title>Genomic Encyclopedia of Type Strains, Phase IV (KMG-IV): sequencing the most valuable type-strain genomes for metagenomic binning, comparative biology and taxonomic classification.</title>
        <authorList>
            <person name="Goeker M."/>
        </authorList>
    </citation>
    <scope>NUCLEOTIDE SEQUENCE [LARGE SCALE GENOMIC DNA]</scope>
    <source>
        <strain evidence="1 2">DSM 203</strain>
    </source>
</reference>
<dbReference type="AlphaFoldDB" id="A0A4R4AK30"/>
<comment type="caution">
    <text evidence="1">The sequence shown here is derived from an EMBL/GenBank/DDBJ whole genome shotgun (WGS) entry which is preliminary data.</text>
</comment>
<sequence>MMPLFPDPFRFRAHWSAARWRRLGAALRPLLLALLALLSLYCVWPYATLWRIDRALAEGDCSALDGLVDLPAIRAEIAHRLNKEHESVIGELSDAFIQWLEAGIRRNGPGALDELVTRDWVCERLQAATPPGEALTDQLAGAWFVAPREFGARLVSAGAETVYLRLRLQRPGWRLVTLYY</sequence>
<name>A0A4R4AK30_MARGR</name>